<keyword evidence="1" id="KW-0812">Transmembrane</keyword>
<gene>
    <name evidence="2" type="ORF">O163_04650</name>
</gene>
<dbReference type="Proteomes" id="UP000016856">
    <property type="component" value="Unassembled WGS sequence"/>
</dbReference>
<sequence>MFLKKRLLQIVGVIFFVSGLSGIIMFVRSGISMKYFTTFSDILGVFISFLFFYIGYVLIRPKK</sequence>
<keyword evidence="1" id="KW-1133">Transmembrane helix</keyword>
<reference evidence="2 3" key="1">
    <citation type="journal article" date="2013" name="Genome Announc.">
        <title>Draft Genome Sequence of an Anaerobic and Extremophilic Bacterium, Caldanaerobacter yonseiensis, Isolated from a Geothermal Hot Stream.</title>
        <authorList>
            <person name="Lee S.J."/>
            <person name="Lee Y.J."/>
            <person name="Park G.S."/>
            <person name="Kim B.C."/>
            <person name="Lee S.J."/>
            <person name="Shin J.H."/>
            <person name="Lee D.W."/>
        </authorList>
    </citation>
    <scope>NUCLEOTIDE SEQUENCE [LARGE SCALE GENOMIC DNA]</scope>
    <source>
        <strain evidence="2 3">KB-1</strain>
    </source>
</reference>
<evidence type="ECO:0000313" key="3">
    <source>
        <dbReference type="Proteomes" id="UP000016856"/>
    </source>
</evidence>
<accession>U5CRS6</accession>
<evidence type="ECO:0000256" key="1">
    <source>
        <dbReference type="SAM" id="Phobius"/>
    </source>
</evidence>
<dbReference type="AlphaFoldDB" id="U5CRS6"/>
<dbReference type="EMBL" id="AXDC01000010">
    <property type="protein sequence ID" value="ERM92469.1"/>
    <property type="molecule type" value="Genomic_DNA"/>
</dbReference>
<organism evidence="2 3">
    <name type="scientific">Caldanaerobacter subterraneus subsp. yonseiensis KB-1</name>
    <dbReference type="NCBI Taxonomy" id="1388761"/>
    <lineage>
        <taxon>Bacteria</taxon>
        <taxon>Bacillati</taxon>
        <taxon>Bacillota</taxon>
        <taxon>Clostridia</taxon>
        <taxon>Thermoanaerobacterales</taxon>
        <taxon>Thermoanaerobacteraceae</taxon>
        <taxon>Caldanaerobacter</taxon>
    </lineage>
</organism>
<feature type="transmembrane region" description="Helical" evidence="1">
    <location>
        <begin position="39"/>
        <end position="59"/>
    </location>
</feature>
<feature type="transmembrane region" description="Helical" evidence="1">
    <location>
        <begin position="7"/>
        <end position="27"/>
    </location>
</feature>
<name>U5CRS6_CALSX</name>
<evidence type="ECO:0000313" key="2">
    <source>
        <dbReference type="EMBL" id="ERM92469.1"/>
    </source>
</evidence>
<protein>
    <submittedName>
        <fullName evidence="2">Uncharacterized protein</fullName>
    </submittedName>
</protein>
<keyword evidence="1" id="KW-0472">Membrane</keyword>
<proteinExistence type="predicted"/>
<comment type="caution">
    <text evidence="2">The sequence shown here is derived from an EMBL/GenBank/DDBJ whole genome shotgun (WGS) entry which is preliminary data.</text>
</comment>